<accession>A0ABQ0G452</accession>
<organism evidence="3 4">
    <name type="scientific">Madurella fahalii</name>
    <dbReference type="NCBI Taxonomy" id="1157608"/>
    <lineage>
        <taxon>Eukaryota</taxon>
        <taxon>Fungi</taxon>
        <taxon>Dikarya</taxon>
        <taxon>Ascomycota</taxon>
        <taxon>Pezizomycotina</taxon>
        <taxon>Sordariomycetes</taxon>
        <taxon>Sordariomycetidae</taxon>
        <taxon>Sordariales</taxon>
        <taxon>Sordariales incertae sedis</taxon>
        <taxon>Madurella</taxon>
    </lineage>
</organism>
<dbReference type="PANTHER" id="PTHR47700">
    <property type="entry name" value="V CHITINASE, PUTATIVE (AFU_ORTHOLOGUE AFUA_6G13720)-RELATED"/>
    <property type="match status" value="1"/>
</dbReference>
<proteinExistence type="predicted"/>
<name>A0ABQ0G452_9PEZI</name>
<evidence type="ECO:0000256" key="2">
    <source>
        <dbReference type="ARBA" id="ARBA00023026"/>
    </source>
</evidence>
<gene>
    <name evidence="3" type="ORF">MFIFM68171_02758</name>
</gene>
<protein>
    <submittedName>
        <fullName evidence="3">Uncharacterized protein</fullName>
    </submittedName>
</protein>
<dbReference type="GeneID" id="98173503"/>
<keyword evidence="1" id="KW-0147">Chitin-binding</keyword>
<dbReference type="EMBL" id="BAAFSV010000001">
    <property type="protein sequence ID" value="GAB1312548.1"/>
    <property type="molecule type" value="Genomic_DNA"/>
</dbReference>
<dbReference type="Proteomes" id="UP001628179">
    <property type="component" value="Unassembled WGS sequence"/>
</dbReference>
<evidence type="ECO:0000313" key="3">
    <source>
        <dbReference type="EMBL" id="GAB1312548.1"/>
    </source>
</evidence>
<keyword evidence="2" id="KW-0843">Virulence</keyword>
<comment type="caution">
    <text evidence="3">The sequence shown here is derived from an EMBL/GenBank/DDBJ whole genome shotgun (WGS) entry which is preliminary data.</text>
</comment>
<evidence type="ECO:0000256" key="1">
    <source>
        <dbReference type="ARBA" id="ARBA00022669"/>
    </source>
</evidence>
<dbReference type="PANTHER" id="PTHR47700:SF2">
    <property type="entry name" value="CHITINASE"/>
    <property type="match status" value="1"/>
</dbReference>
<evidence type="ECO:0000313" key="4">
    <source>
        <dbReference type="Proteomes" id="UP001628179"/>
    </source>
</evidence>
<dbReference type="RefSeq" id="XP_070914281.1">
    <property type="nucleotide sequence ID" value="XM_071058180.1"/>
</dbReference>
<reference evidence="3 4" key="1">
    <citation type="submission" date="2024-09" db="EMBL/GenBank/DDBJ databases">
        <title>Itraconazole resistance in Madurella fahalii resulting from another homologue of gene encoding cytochrome P450 14-alpha sterol demethylase (CYP51).</title>
        <authorList>
            <person name="Yoshioka I."/>
            <person name="Fahal A.H."/>
            <person name="Kaneko S."/>
            <person name="Yaguchi T."/>
        </authorList>
    </citation>
    <scope>NUCLEOTIDE SEQUENCE [LARGE SCALE GENOMIC DNA]</scope>
    <source>
        <strain evidence="3 4">IFM 68171</strain>
    </source>
</reference>
<sequence>MIVDYIVYMTYNPPGKWEVHNQWSREGCDTGNCLCNQVKLSETKQWNNEDAGVSPCKFTTTRLESQTTPGRCTGTAEYVTDTEIKKIIVGGPGAKRESCVVMHFLDPSSSSDILVYDNN</sequence>
<keyword evidence="4" id="KW-1185">Reference proteome</keyword>
<dbReference type="InterPro" id="IPR053214">
    <property type="entry name" value="LysM12-like"/>
</dbReference>